<comment type="catalytic activity">
    <reaction evidence="12">
        <text>S-ubiquitinyl-[E2 ubiquitin-conjugating enzyme]-L-cysteine + [acceptor protein]-L-lysine = [E2 ubiquitin-conjugating enzyme]-L-cysteine + N(6)-ubiquitinyl-[acceptor protein]-L-lysine.</text>
        <dbReference type="EC" id="2.3.2.27"/>
    </reaction>
</comment>
<dbReference type="GO" id="GO:0071006">
    <property type="term" value="C:U2-type catalytic step 1 spliceosome"/>
    <property type="evidence" value="ECO:0007669"/>
    <property type="project" value="TreeGrafter"/>
</dbReference>
<keyword evidence="11 12" id="KW-0539">Nucleus</keyword>
<evidence type="ECO:0000256" key="2">
    <source>
        <dbReference type="ARBA" id="ARBA00004906"/>
    </source>
</evidence>
<dbReference type="UniPathway" id="UPA00143"/>
<dbReference type="GO" id="GO:0000974">
    <property type="term" value="C:Prp19 complex"/>
    <property type="evidence" value="ECO:0007669"/>
    <property type="project" value="UniProtKB-UniRule"/>
</dbReference>
<dbReference type="EMBL" id="MVGT01001068">
    <property type="protein sequence ID" value="OVA13898.1"/>
    <property type="molecule type" value="Genomic_DNA"/>
</dbReference>
<comment type="function">
    <text evidence="12">Ubiquitin-protein ligase which is mainly involved pre-mRNA splicing and DNA repair. Required for pre-mRNA splicing as component of the spliceosome.</text>
</comment>
<evidence type="ECO:0000256" key="12">
    <source>
        <dbReference type="RuleBase" id="RU367101"/>
    </source>
</evidence>
<sequence length="152" mass="16902">MMICSISGEVPEEPVVSKKSGLLFEKRLLESHVMEYGKCPVTGESLTMDDIVAVVKTNNNNTAAAAAKVRPPPRPLQAASIPGMIGMFQAEWDALMLSNFELEKQLHATKQELSHTMYQHDAACRVIARLQKERDEARALLTAQPEKLQKQK</sequence>
<comment type="subcellular location">
    <subcellularLocation>
        <location evidence="1 12">Nucleus</location>
    </subcellularLocation>
</comment>
<dbReference type="Pfam" id="PF08606">
    <property type="entry name" value="Prp19"/>
    <property type="match status" value="1"/>
</dbReference>
<dbReference type="OMA" id="HENDLIE"/>
<dbReference type="GO" id="GO:0005737">
    <property type="term" value="C:cytoplasm"/>
    <property type="evidence" value="ECO:0007669"/>
    <property type="project" value="TreeGrafter"/>
</dbReference>
<keyword evidence="4" id="KW-0853">WD repeat</keyword>
<dbReference type="STRING" id="56857.A0A200QTV2"/>
<dbReference type="InterPro" id="IPR003613">
    <property type="entry name" value="Ubox_domain"/>
</dbReference>
<evidence type="ECO:0000259" key="13">
    <source>
        <dbReference type="PROSITE" id="PS51698"/>
    </source>
</evidence>
<comment type="subunit">
    <text evidence="12">Homotetramer.</text>
</comment>
<dbReference type="InterPro" id="IPR013915">
    <property type="entry name" value="Prp19_cc"/>
</dbReference>
<dbReference type="InterPro" id="IPR038959">
    <property type="entry name" value="Prp19"/>
</dbReference>
<dbReference type="FunFam" id="3.30.40.10:FF:000027">
    <property type="entry name" value="Pre-mRNA-processing factor 19, putative"/>
    <property type="match status" value="1"/>
</dbReference>
<evidence type="ECO:0000256" key="7">
    <source>
        <dbReference type="ARBA" id="ARBA00022728"/>
    </source>
</evidence>
<feature type="domain" description="U-box" evidence="13">
    <location>
        <begin position="1"/>
        <end position="73"/>
    </location>
</feature>
<dbReference type="AlphaFoldDB" id="A0A200QTV2"/>
<evidence type="ECO:0000256" key="5">
    <source>
        <dbReference type="ARBA" id="ARBA00022664"/>
    </source>
</evidence>
<protein>
    <recommendedName>
        <fullName evidence="12">Pre-mRNA-processing factor 19</fullName>
        <ecNumber evidence="12">2.3.2.27</ecNumber>
    </recommendedName>
</protein>
<evidence type="ECO:0000256" key="8">
    <source>
        <dbReference type="ARBA" id="ARBA00022737"/>
    </source>
</evidence>
<dbReference type="CDD" id="cd16656">
    <property type="entry name" value="RING-Ubox_PRP19"/>
    <property type="match status" value="1"/>
</dbReference>
<keyword evidence="7 12" id="KW-0747">Spliceosome</keyword>
<accession>A0A200QTV2</accession>
<keyword evidence="9 12" id="KW-0833">Ubl conjugation pathway</keyword>
<gene>
    <name evidence="14" type="ORF">BVC80_1781g33</name>
</gene>
<keyword evidence="15" id="KW-1185">Reference proteome</keyword>
<dbReference type="PROSITE" id="PS51698">
    <property type="entry name" value="U_BOX"/>
    <property type="match status" value="1"/>
</dbReference>
<keyword evidence="6 12" id="KW-0808">Transferase</keyword>
<name>A0A200QTV2_MACCD</name>
<dbReference type="Gene3D" id="3.30.40.10">
    <property type="entry name" value="Zinc/RING finger domain, C3HC4 (zinc finger)"/>
    <property type="match status" value="1"/>
</dbReference>
<dbReference type="GO" id="GO:0000398">
    <property type="term" value="P:mRNA splicing, via spliceosome"/>
    <property type="evidence" value="ECO:0007669"/>
    <property type="project" value="InterPro"/>
</dbReference>
<keyword evidence="10 12" id="KW-0508">mRNA splicing</keyword>
<evidence type="ECO:0000256" key="11">
    <source>
        <dbReference type="ARBA" id="ARBA00023242"/>
    </source>
</evidence>
<comment type="pathway">
    <text evidence="2 12">Protein modification; protein ubiquitination.</text>
</comment>
<dbReference type="PANTHER" id="PTHR43995:SF1">
    <property type="entry name" value="PRE-MRNA-PROCESSING FACTOR 19"/>
    <property type="match status" value="1"/>
</dbReference>
<dbReference type="InParanoid" id="A0A200QTV2"/>
<dbReference type="InterPro" id="IPR013083">
    <property type="entry name" value="Znf_RING/FYVE/PHD"/>
</dbReference>
<keyword evidence="5 12" id="KW-0507">mRNA processing</keyword>
<keyword evidence="12" id="KW-0227">DNA damage</keyword>
<proteinExistence type="inferred from homology"/>
<comment type="caution">
    <text evidence="14">The sequence shown here is derived from an EMBL/GenBank/DDBJ whole genome shotgun (WGS) entry which is preliminary data.</text>
</comment>
<evidence type="ECO:0000256" key="4">
    <source>
        <dbReference type="ARBA" id="ARBA00022574"/>
    </source>
</evidence>
<dbReference type="Proteomes" id="UP000195402">
    <property type="component" value="Unassembled WGS sequence"/>
</dbReference>
<evidence type="ECO:0000256" key="3">
    <source>
        <dbReference type="ARBA" id="ARBA00006388"/>
    </source>
</evidence>
<evidence type="ECO:0000256" key="9">
    <source>
        <dbReference type="ARBA" id="ARBA00022786"/>
    </source>
</evidence>
<dbReference type="EC" id="2.3.2.27" evidence="12"/>
<keyword evidence="8" id="KW-0677">Repeat</keyword>
<evidence type="ECO:0000256" key="10">
    <source>
        <dbReference type="ARBA" id="ARBA00023187"/>
    </source>
</evidence>
<dbReference type="SUPFAM" id="SSF57850">
    <property type="entry name" value="RING/U-box"/>
    <property type="match status" value="1"/>
</dbReference>
<evidence type="ECO:0000256" key="1">
    <source>
        <dbReference type="ARBA" id="ARBA00004123"/>
    </source>
</evidence>
<dbReference type="GO" id="GO:0070534">
    <property type="term" value="P:protein K63-linked ubiquitination"/>
    <property type="evidence" value="ECO:0007669"/>
    <property type="project" value="UniProtKB-UniRule"/>
</dbReference>
<reference evidence="14 15" key="1">
    <citation type="journal article" date="2017" name="Mol. Plant">
        <title>The Genome of Medicinal Plant Macleaya cordata Provides New Insights into Benzylisoquinoline Alkaloids Metabolism.</title>
        <authorList>
            <person name="Liu X."/>
            <person name="Liu Y."/>
            <person name="Huang P."/>
            <person name="Ma Y."/>
            <person name="Qing Z."/>
            <person name="Tang Q."/>
            <person name="Cao H."/>
            <person name="Cheng P."/>
            <person name="Zheng Y."/>
            <person name="Yuan Z."/>
            <person name="Zhou Y."/>
            <person name="Liu J."/>
            <person name="Tang Z."/>
            <person name="Zhuo Y."/>
            <person name="Zhang Y."/>
            <person name="Yu L."/>
            <person name="Huang J."/>
            <person name="Yang P."/>
            <person name="Peng Q."/>
            <person name="Zhang J."/>
            <person name="Jiang W."/>
            <person name="Zhang Z."/>
            <person name="Lin K."/>
            <person name="Ro D.K."/>
            <person name="Chen X."/>
            <person name="Xiong X."/>
            <person name="Shang Y."/>
            <person name="Huang S."/>
            <person name="Zeng J."/>
        </authorList>
    </citation>
    <scope>NUCLEOTIDE SEQUENCE [LARGE SCALE GENOMIC DNA]</scope>
    <source>
        <strain evidence="15">cv. BLH2017</strain>
        <tissue evidence="14">Root</tissue>
    </source>
</reference>
<comment type="similarity">
    <text evidence="3 12">Belongs to the WD repeat PRP19 family.</text>
</comment>
<dbReference type="SMART" id="SM00504">
    <property type="entry name" value="Ubox"/>
    <property type="match status" value="1"/>
</dbReference>
<evidence type="ECO:0000313" key="15">
    <source>
        <dbReference type="Proteomes" id="UP000195402"/>
    </source>
</evidence>
<dbReference type="GO" id="GO:0006281">
    <property type="term" value="P:DNA repair"/>
    <property type="evidence" value="ECO:0007669"/>
    <property type="project" value="UniProtKB-KW"/>
</dbReference>
<dbReference type="OrthoDB" id="1746347at2759"/>
<evidence type="ECO:0000256" key="6">
    <source>
        <dbReference type="ARBA" id="ARBA00022679"/>
    </source>
</evidence>
<organism evidence="14 15">
    <name type="scientific">Macleaya cordata</name>
    <name type="common">Five-seeded plume-poppy</name>
    <name type="synonym">Bocconia cordata</name>
    <dbReference type="NCBI Taxonomy" id="56857"/>
    <lineage>
        <taxon>Eukaryota</taxon>
        <taxon>Viridiplantae</taxon>
        <taxon>Streptophyta</taxon>
        <taxon>Embryophyta</taxon>
        <taxon>Tracheophyta</taxon>
        <taxon>Spermatophyta</taxon>
        <taxon>Magnoliopsida</taxon>
        <taxon>Ranunculales</taxon>
        <taxon>Papaveraceae</taxon>
        <taxon>Papaveroideae</taxon>
        <taxon>Macleaya</taxon>
    </lineage>
</organism>
<keyword evidence="12" id="KW-0234">DNA repair</keyword>
<evidence type="ECO:0000313" key="14">
    <source>
        <dbReference type="EMBL" id="OVA13898.1"/>
    </source>
</evidence>
<dbReference type="PANTHER" id="PTHR43995">
    <property type="entry name" value="PRE-MRNA-PROCESSING FACTOR 19"/>
    <property type="match status" value="1"/>
</dbReference>
<dbReference type="InterPro" id="IPR055340">
    <property type="entry name" value="RING-Ubox_PRP19"/>
</dbReference>
<dbReference type="GO" id="GO:0061630">
    <property type="term" value="F:ubiquitin protein ligase activity"/>
    <property type="evidence" value="ECO:0007669"/>
    <property type="project" value="UniProtKB-UniRule"/>
</dbReference>